<evidence type="ECO:0000256" key="4">
    <source>
        <dbReference type="RuleBase" id="RU003707"/>
    </source>
</evidence>
<gene>
    <name evidence="5" type="ORF">H5V45_09630</name>
</gene>
<keyword evidence="6" id="KW-1185">Reference proteome</keyword>
<sequence>MSQSKGANGGSVTTDQVDGVLVVTLRRGTKRNALNQEMADAIDVAMQRLDEDPTLRVGVITGEPPVFSAGTELSLPTSPRAGDGEEYGVIRRVRRKPLIAAVEGAAYGGGFEVVLACDLVVAGDDARFALPEVTRGVAAVCGGFFRSGSKLPRNVAMHMLLTGAPLSARRAHELGLVNVLAAAGEALAGALTLARTIAANSPLAVQYTIEAIAAGDAATEAALWPLSDSASDKIQAAPDRVEGIEAFFEKRPPVWLHPKD</sequence>
<evidence type="ECO:0000256" key="3">
    <source>
        <dbReference type="ARBA" id="ARBA00023239"/>
    </source>
</evidence>
<dbReference type="InterPro" id="IPR001753">
    <property type="entry name" value="Enoyl-CoA_hydra/iso"/>
</dbReference>
<dbReference type="Gene3D" id="3.90.226.10">
    <property type="entry name" value="2-enoyl-CoA Hydratase, Chain A, domain 1"/>
    <property type="match status" value="1"/>
</dbReference>
<dbReference type="InterPro" id="IPR014748">
    <property type="entry name" value="Enoyl-CoA_hydra_C"/>
</dbReference>
<dbReference type="AlphaFoldDB" id="A0A7X0VB46"/>
<dbReference type="PROSITE" id="PS00166">
    <property type="entry name" value="ENOYL_COA_HYDRATASE"/>
    <property type="match status" value="1"/>
</dbReference>
<name>A0A7X0VB46_9ACTN</name>
<dbReference type="Gene3D" id="1.10.12.10">
    <property type="entry name" value="Lyase 2-enoyl-coa Hydratase, Chain A, domain 2"/>
    <property type="match status" value="1"/>
</dbReference>
<dbReference type="EMBL" id="JACKXE010000001">
    <property type="protein sequence ID" value="MBB6627582.1"/>
    <property type="molecule type" value="Genomic_DNA"/>
</dbReference>
<keyword evidence="2" id="KW-0443">Lipid metabolism</keyword>
<dbReference type="PANTHER" id="PTHR11941:SF169">
    <property type="entry name" value="(7AS)-7A-METHYL-1,5-DIOXO-2,3,5,6,7,7A-HEXAHYDRO-1H-INDENE-CARBOXYL-COA HYDROLASE"/>
    <property type="match status" value="1"/>
</dbReference>
<keyword evidence="3" id="KW-0456">Lyase</keyword>
<evidence type="ECO:0000313" key="5">
    <source>
        <dbReference type="EMBL" id="MBB6627582.1"/>
    </source>
</evidence>
<keyword evidence="5" id="KW-0413">Isomerase</keyword>
<dbReference type="Pfam" id="PF00378">
    <property type="entry name" value="ECH_1"/>
    <property type="match status" value="1"/>
</dbReference>
<organism evidence="5 6">
    <name type="scientific">Nocardioides luti</name>
    <dbReference type="NCBI Taxonomy" id="2761101"/>
    <lineage>
        <taxon>Bacteria</taxon>
        <taxon>Bacillati</taxon>
        <taxon>Actinomycetota</taxon>
        <taxon>Actinomycetes</taxon>
        <taxon>Propionibacteriales</taxon>
        <taxon>Nocardioidaceae</taxon>
        <taxon>Nocardioides</taxon>
    </lineage>
</organism>
<comment type="similarity">
    <text evidence="1 4">Belongs to the enoyl-CoA hydratase/isomerase family.</text>
</comment>
<dbReference type="GO" id="GO:0016853">
    <property type="term" value="F:isomerase activity"/>
    <property type="evidence" value="ECO:0007669"/>
    <property type="project" value="UniProtKB-KW"/>
</dbReference>
<dbReference type="PANTHER" id="PTHR11941">
    <property type="entry name" value="ENOYL-COA HYDRATASE-RELATED"/>
    <property type="match status" value="1"/>
</dbReference>
<dbReference type="SUPFAM" id="SSF52096">
    <property type="entry name" value="ClpP/crotonase"/>
    <property type="match status" value="1"/>
</dbReference>
<protein>
    <submittedName>
        <fullName evidence="5">Enoyl-CoA hydratase/isomerase family protein</fullName>
    </submittedName>
</protein>
<dbReference type="Proteomes" id="UP000523955">
    <property type="component" value="Unassembled WGS sequence"/>
</dbReference>
<evidence type="ECO:0000256" key="2">
    <source>
        <dbReference type="ARBA" id="ARBA00023098"/>
    </source>
</evidence>
<evidence type="ECO:0000313" key="6">
    <source>
        <dbReference type="Proteomes" id="UP000523955"/>
    </source>
</evidence>
<dbReference type="GO" id="GO:0016829">
    <property type="term" value="F:lyase activity"/>
    <property type="evidence" value="ECO:0007669"/>
    <property type="project" value="UniProtKB-KW"/>
</dbReference>
<reference evidence="5 6" key="1">
    <citation type="submission" date="2020-08" db="EMBL/GenBank/DDBJ databases">
        <authorList>
            <person name="Seo M.-J."/>
        </authorList>
    </citation>
    <scope>NUCLEOTIDE SEQUENCE [LARGE SCALE GENOMIC DNA]</scope>
    <source>
        <strain evidence="5 6">KIGAM211</strain>
    </source>
</reference>
<dbReference type="CDD" id="cd06558">
    <property type="entry name" value="crotonase-like"/>
    <property type="match status" value="1"/>
</dbReference>
<proteinExistence type="inferred from homology"/>
<dbReference type="GO" id="GO:0006635">
    <property type="term" value="P:fatty acid beta-oxidation"/>
    <property type="evidence" value="ECO:0007669"/>
    <property type="project" value="TreeGrafter"/>
</dbReference>
<dbReference type="InterPro" id="IPR018376">
    <property type="entry name" value="Enoyl-CoA_hyd/isom_CS"/>
</dbReference>
<comment type="caution">
    <text evidence="5">The sequence shown here is derived from an EMBL/GenBank/DDBJ whole genome shotgun (WGS) entry which is preliminary data.</text>
</comment>
<dbReference type="RefSeq" id="WP_185252724.1">
    <property type="nucleotide sequence ID" value="NZ_JACKXE010000001.1"/>
</dbReference>
<accession>A0A7X0VB46</accession>
<evidence type="ECO:0000256" key="1">
    <source>
        <dbReference type="ARBA" id="ARBA00005254"/>
    </source>
</evidence>
<dbReference type="InterPro" id="IPR029045">
    <property type="entry name" value="ClpP/crotonase-like_dom_sf"/>
</dbReference>